<feature type="repeat" description="TPR" evidence="3">
    <location>
        <begin position="135"/>
        <end position="168"/>
    </location>
</feature>
<dbReference type="EMBL" id="HBKN01010996">
    <property type="protein sequence ID" value="CAE2279381.1"/>
    <property type="molecule type" value="Transcribed_RNA"/>
</dbReference>
<dbReference type="Gene3D" id="1.25.40.10">
    <property type="entry name" value="Tetratricopeptide repeat domain"/>
    <property type="match status" value="3"/>
</dbReference>
<keyword evidence="5" id="KW-0732">Signal</keyword>
<dbReference type="Pfam" id="PF13424">
    <property type="entry name" value="TPR_12"/>
    <property type="match status" value="1"/>
</dbReference>
<dbReference type="SMART" id="SM00028">
    <property type="entry name" value="TPR"/>
    <property type="match status" value="6"/>
</dbReference>
<dbReference type="EMBL" id="HBKN01010998">
    <property type="protein sequence ID" value="CAE2279389.1"/>
    <property type="molecule type" value="Transcribed_RNA"/>
</dbReference>
<evidence type="ECO:0000256" key="3">
    <source>
        <dbReference type="PROSITE-ProRule" id="PRU00339"/>
    </source>
</evidence>
<keyword evidence="1" id="KW-0677">Repeat</keyword>
<dbReference type="InterPro" id="IPR019734">
    <property type="entry name" value="TPR_rpt"/>
</dbReference>
<keyword evidence="4" id="KW-0175">Coiled coil</keyword>
<evidence type="ECO:0000313" key="10">
    <source>
        <dbReference type="EMBL" id="CAE2279367.1"/>
    </source>
</evidence>
<evidence type="ECO:0000256" key="2">
    <source>
        <dbReference type="ARBA" id="ARBA00022803"/>
    </source>
</evidence>
<dbReference type="InterPro" id="IPR051685">
    <property type="entry name" value="Ycf3/AcsC/BcsC/TPR_MFPF"/>
</dbReference>
<dbReference type="EMBL" id="HBKN01010990">
    <property type="protein sequence ID" value="CAE2279355.1"/>
    <property type="molecule type" value="Transcribed_RNA"/>
</dbReference>
<accession>A0A6U5Y5D3</accession>
<evidence type="ECO:0000313" key="6">
    <source>
        <dbReference type="EMBL" id="CAE2279347.1"/>
    </source>
</evidence>
<reference evidence="11" key="1">
    <citation type="submission" date="2021-01" db="EMBL/GenBank/DDBJ databases">
        <authorList>
            <person name="Corre E."/>
            <person name="Pelletier E."/>
            <person name="Niang G."/>
            <person name="Scheremetjew M."/>
            <person name="Finn R."/>
            <person name="Kale V."/>
            <person name="Holt S."/>
            <person name="Cochrane G."/>
            <person name="Meng A."/>
            <person name="Brown T."/>
            <person name="Cohen L."/>
        </authorList>
    </citation>
    <scope>NUCLEOTIDE SEQUENCE</scope>
    <source>
        <strain evidence="11">CCMP 2712</strain>
    </source>
</reference>
<evidence type="ECO:0000256" key="4">
    <source>
        <dbReference type="SAM" id="Coils"/>
    </source>
</evidence>
<dbReference type="Pfam" id="PF13181">
    <property type="entry name" value="TPR_8"/>
    <property type="match status" value="3"/>
</dbReference>
<name>A0A6U5Y5D3_GUITH</name>
<dbReference type="PANTHER" id="PTHR44943">
    <property type="entry name" value="CELLULOSE SYNTHASE OPERON PROTEIN C"/>
    <property type="match status" value="1"/>
</dbReference>
<sequence>MKDLKCLALLLLASVLVQSSILKDDACPSREDRPDSLTHAARTLLKNNQMEQAKACLEKAFSKNPRYVPAMQELGTLCSRLRQYEMAVKYFSMALKEEVTTGVLNNLAIVYQEMGSHTEAVQMYKRALKLDQDDATAHYNLGTALEKAGSYKEAVKSYREAIELEPEEAKYYNNMGGSLAAMNKTETAERSYKWAIKLSPRFIDAYYNIGNLLLATGKIENAIERLEQALKLDPSHAKAQKKLKEAQKALEEKVEAFKMQVDDAIEKAQKMMSRGEL</sequence>
<evidence type="ECO:0000313" key="11">
    <source>
        <dbReference type="EMBL" id="CAE2279381.1"/>
    </source>
</evidence>
<dbReference type="EMBL" id="HBKN01010988">
    <property type="protein sequence ID" value="CAE2279349.1"/>
    <property type="molecule type" value="Transcribed_RNA"/>
</dbReference>
<dbReference type="PANTHER" id="PTHR44943:SF8">
    <property type="entry name" value="TPR REPEAT-CONTAINING PROTEIN MJ0263"/>
    <property type="match status" value="1"/>
</dbReference>
<dbReference type="PROSITE" id="PS50005">
    <property type="entry name" value="TPR"/>
    <property type="match status" value="4"/>
</dbReference>
<feature type="chain" id="PRO_5036192241" evidence="5">
    <location>
        <begin position="20"/>
        <end position="277"/>
    </location>
</feature>
<evidence type="ECO:0000256" key="5">
    <source>
        <dbReference type="SAM" id="SignalP"/>
    </source>
</evidence>
<dbReference type="AlphaFoldDB" id="A0A6U5Y5D3"/>
<protein>
    <submittedName>
        <fullName evidence="11">Uncharacterized protein</fullName>
    </submittedName>
</protein>
<evidence type="ECO:0000256" key="1">
    <source>
        <dbReference type="ARBA" id="ARBA00022737"/>
    </source>
</evidence>
<proteinExistence type="predicted"/>
<gene>
    <name evidence="6" type="ORF">GTHE00462_LOCUS8695</name>
    <name evidence="7" type="ORF">GTHE00462_LOCUS8696</name>
    <name evidence="8" type="ORF">GTHE00462_LOCUS8698</name>
    <name evidence="9" type="ORF">GTHE00462_LOCUS8700</name>
    <name evidence="10" type="ORF">GTHE00462_LOCUS8701</name>
    <name evidence="11" type="ORF">GTHE00462_LOCUS8702</name>
    <name evidence="12" type="ORF">GTHE00462_LOCUS8704</name>
</gene>
<organism evidence="11">
    <name type="scientific">Guillardia theta</name>
    <name type="common">Cryptophyte</name>
    <name type="synonym">Cryptomonas phi</name>
    <dbReference type="NCBI Taxonomy" id="55529"/>
    <lineage>
        <taxon>Eukaryota</taxon>
        <taxon>Cryptophyceae</taxon>
        <taxon>Pyrenomonadales</taxon>
        <taxon>Geminigeraceae</taxon>
        <taxon>Guillardia</taxon>
    </lineage>
</organism>
<evidence type="ECO:0000313" key="7">
    <source>
        <dbReference type="EMBL" id="CAE2279349.1"/>
    </source>
</evidence>
<feature type="coiled-coil region" evidence="4">
    <location>
        <begin position="236"/>
        <end position="267"/>
    </location>
</feature>
<dbReference type="EMBL" id="HBKN01010994">
    <property type="protein sequence ID" value="CAE2279367.1"/>
    <property type="molecule type" value="Transcribed_RNA"/>
</dbReference>
<feature type="signal peptide" evidence="5">
    <location>
        <begin position="1"/>
        <end position="19"/>
    </location>
</feature>
<feature type="repeat" description="TPR" evidence="3">
    <location>
        <begin position="101"/>
        <end position="134"/>
    </location>
</feature>
<keyword evidence="2 3" id="KW-0802">TPR repeat</keyword>
<evidence type="ECO:0000313" key="9">
    <source>
        <dbReference type="EMBL" id="CAE2279362.1"/>
    </source>
</evidence>
<dbReference type="EMBL" id="HBKN01010987">
    <property type="protein sequence ID" value="CAE2279347.1"/>
    <property type="molecule type" value="Transcribed_RNA"/>
</dbReference>
<feature type="repeat" description="TPR" evidence="3">
    <location>
        <begin position="203"/>
        <end position="236"/>
    </location>
</feature>
<feature type="repeat" description="TPR" evidence="3">
    <location>
        <begin position="169"/>
        <end position="202"/>
    </location>
</feature>
<evidence type="ECO:0000313" key="12">
    <source>
        <dbReference type="EMBL" id="CAE2279389.1"/>
    </source>
</evidence>
<dbReference type="SUPFAM" id="SSF48452">
    <property type="entry name" value="TPR-like"/>
    <property type="match status" value="1"/>
</dbReference>
<evidence type="ECO:0000313" key="8">
    <source>
        <dbReference type="EMBL" id="CAE2279355.1"/>
    </source>
</evidence>
<dbReference type="EMBL" id="HBKN01010993">
    <property type="protein sequence ID" value="CAE2279362.1"/>
    <property type="molecule type" value="Transcribed_RNA"/>
</dbReference>
<dbReference type="InterPro" id="IPR011990">
    <property type="entry name" value="TPR-like_helical_dom_sf"/>
</dbReference>
<dbReference type="PROSITE" id="PS50293">
    <property type="entry name" value="TPR_REGION"/>
    <property type="match status" value="3"/>
</dbReference>